<gene>
    <name evidence="3" type="ORF">ACFOHL_13375</name>
</gene>
<dbReference type="Gene3D" id="2.130.10.10">
    <property type="entry name" value="YVTN repeat-like/Quinoprotein amine dehydrogenase"/>
    <property type="match status" value="2"/>
</dbReference>
<evidence type="ECO:0000256" key="1">
    <source>
        <dbReference type="PROSITE-ProRule" id="PRU00221"/>
    </source>
</evidence>
<reference evidence="4" key="1">
    <citation type="journal article" date="2019" name="Int. J. Syst. Evol. Microbiol.">
        <title>The Global Catalogue of Microorganisms (GCM) 10K type strain sequencing project: providing services to taxonomists for standard genome sequencing and annotation.</title>
        <authorList>
            <consortium name="The Broad Institute Genomics Platform"/>
            <consortium name="The Broad Institute Genome Sequencing Center for Infectious Disease"/>
            <person name="Wu L."/>
            <person name="Ma J."/>
        </authorList>
    </citation>
    <scope>NUCLEOTIDE SEQUENCE [LARGE SCALE GENOMIC DNA]</scope>
    <source>
        <strain evidence="4">KCTC 52473</strain>
    </source>
</reference>
<evidence type="ECO:0000313" key="4">
    <source>
        <dbReference type="Proteomes" id="UP001595478"/>
    </source>
</evidence>
<dbReference type="RefSeq" id="WP_376920738.1">
    <property type="nucleotide sequence ID" value="NZ_JBHRSW010000029.1"/>
</dbReference>
<feature type="repeat" description="WD" evidence="1">
    <location>
        <begin position="158"/>
        <end position="199"/>
    </location>
</feature>
<keyword evidence="1" id="KW-0853">WD repeat</keyword>
<feature type="signal peptide" evidence="2">
    <location>
        <begin position="1"/>
        <end position="21"/>
    </location>
</feature>
<evidence type="ECO:0000313" key="3">
    <source>
        <dbReference type="EMBL" id="MFC3122610.1"/>
    </source>
</evidence>
<dbReference type="EMBL" id="JBHRSW010000029">
    <property type="protein sequence ID" value="MFC3122610.1"/>
    <property type="molecule type" value="Genomic_DNA"/>
</dbReference>
<dbReference type="PANTHER" id="PTHR19879">
    <property type="entry name" value="TRANSCRIPTION INITIATION FACTOR TFIID"/>
    <property type="match status" value="1"/>
</dbReference>
<dbReference type="InterPro" id="IPR011047">
    <property type="entry name" value="Quinoprotein_ADH-like_sf"/>
</dbReference>
<dbReference type="PROSITE" id="PS50294">
    <property type="entry name" value="WD_REPEATS_REGION"/>
    <property type="match status" value="1"/>
</dbReference>
<dbReference type="PANTHER" id="PTHR19879:SF9">
    <property type="entry name" value="TRANSCRIPTION INITIATION FACTOR TFIID SUBUNIT 5"/>
    <property type="match status" value="1"/>
</dbReference>
<protein>
    <submittedName>
        <fullName evidence="3">WD40 repeat domain-containing protein</fullName>
    </submittedName>
</protein>
<dbReference type="Proteomes" id="UP001595478">
    <property type="component" value="Unassembled WGS sequence"/>
</dbReference>
<feature type="chain" id="PRO_5046555780" evidence="2">
    <location>
        <begin position="22"/>
        <end position="326"/>
    </location>
</feature>
<evidence type="ECO:0000256" key="2">
    <source>
        <dbReference type="SAM" id="SignalP"/>
    </source>
</evidence>
<dbReference type="PROSITE" id="PS50082">
    <property type="entry name" value="WD_REPEATS_2"/>
    <property type="match status" value="3"/>
</dbReference>
<dbReference type="Pfam" id="PF00400">
    <property type="entry name" value="WD40"/>
    <property type="match status" value="1"/>
</dbReference>
<dbReference type="InterPro" id="IPR015943">
    <property type="entry name" value="WD40/YVTN_repeat-like_dom_sf"/>
</dbReference>
<name>A0ABV7FR77_9ALTE</name>
<keyword evidence="2" id="KW-0732">Signal</keyword>
<organism evidence="3 4">
    <name type="scientific">Agaribacter flavus</name>
    <dbReference type="NCBI Taxonomy" id="1902781"/>
    <lineage>
        <taxon>Bacteria</taxon>
        <taxon>Pseudomonadati</taxon>
        <taxon>Pseudomonadota</taxon>
        <taxon>Gammaproteobacteria</taxon>
        <taxon>Alteromonadales</taxon>
        <taxon>Alteromonadaceae</taxon>
        <taxon>Agaribacter</taxon>
    </lineage>
</organism>
<proteinExistence type="predicted"/>
<dbReference type="InterPro" id="IPR001680">
    <property type="entry name" value="WD40_rpt"/>
</dbReference>
<accession>A0ABV7FR77</accession>
<keyword evidence="4" id="KW-1185">Reference proteome</keyword>
<sequence length="326" mass="35678">MKSLLKIALCTWGVIALSACTVPDSSPTKRTLLSESGVYAADIAHDASVAIVSSVNGAVEVWDLQTGDKKYTWRHQGEGLNLVDNVKLSPDNSVAVSSDDETFALWDMDSGEVLGFWRIDESNIRDIAVSNGGNGIVVGRANGKVLFFEPYTGRRLEFIGHEEKINAVDISANGKYALTGGNDYRAYLWSTDTGQIEHVFTHPHRVTQVVLDQGARYVFTSDSQDDAQIWDAQTGQAVSQLRFIERQIIFTAAQFSGDGKHLLTGSPAKRLMLWDVQSGELRTEWRVKANSGPAPQSAVVYAVGFEQSKPLSISSSGNLAHWEIQQ</sequence>
<feature type="repeat" description="WD" evidence="1">
    <location>
        <begin position="199"/>
        <end position="240"/>
    </location>
</feature>
<dbReference type="SMART" id="SM00320">
    <property type="entry name" value="WD40"/>
    <property type="match status" value="6"/>
</dbReference>
<comment type="caution">
    <text evidence="3">The sequence shown here is derived from an EMBL/GenBank/DDBJ whole genome shotgun (WGS) entry which is preliminary data.</text>
</comment>
<feature type="repeat" description="WD" evidence="1">
    <location>
        <begin position="251"/>
        <end position="284"/>
    </location>
</feature>
<dbReference type="SUPFAM" id="SSF50998">
    <property type="entry name" value="Quinoprotein alcohol dehydrogenase-like"/>
    <property type="match status" value="1"/>
</dbReference>
<dbReference type="PROSITE" id="PS51257">
    <property type="entry name" value="PROKAR_LIPOPROTEIN"/>
    <property type="match status" value="1"/>
</dbReference>